<reference evidence="1 2" key="1">
    <citation type="submission" date="2014-12" db="EMBL/GenBank/DDBJ databases">
        <title>Genome sequencing of Chryseobacterium taiwanense TPW19.</title>
        <authorList>
            <person name="Tan P.W."/>
            <person name="Chan K.-G."/>
        </authorList>
    </citation>
    <scope>NUCLEOTIDE SEQUENCE [LARGE SCALE GENOMIC DNA]</scope>
    <source>
        <strain evidence="1 2">TPW19</strain>
    </source>
</reference>
<dbReference type="Proteomes" id="UP000031167">
    <property type="component" value="Unassembled WGS sequence"/>
</dbReference>
<organism evidence="1 2">
    <name type="scientific">Chryseobacterium taiwanense</name>
    <dbReference type="NCBI Taxonomy" id="363331"/>
    <lineage>
        <taxon>Bacteria</taxon>
        <taxon>Pseudomonadati</taxon>
        <taxon>Bacteroidota</taxon>
        <taxon>Flavobacteriia</taxon>
        <taxon>Flavobacteriales</taxon>
        <taxon>Weeksellaceae</taxon>
        <taxon>Chryseobacterium group</taxon>
        <taxon>Chryseobacterium</taxon>
    </lineage>
</organism>
<gene>
    <name evidence="1" type="ORF">RM51_11035</name>
</gene>
<sequence length="86" mass="9362">MQSFGLQYEYDGSAHCVSNTMLFTSEPTSNFRQLIYSPSDFAAISPSGNIVAVYMKTSSGNPIANLTAKMEATGLNHMFNTLNLKS</sequence>
<dbReference type="AlphaFoldDB" id="A0A0B4D267"/>
<name>A0A0B4D267_9FLAO</name>
<comment type="caution">
    <text evidence="1">The sequence shown here is derived from an EMBL/GenBank/DDBJ whole genome shotgun (WGS) entry which is preliminary data.</text>
</comment>
<keyword evidence="2" id="KW-1185">Reference proteome</keyword>
<dbReference type="EMBL" id="JWTA01000008">
    <property type="protein sequence ID" value="KIC62717.1"/>
    <property type="molecule type" value="Genomic_DNA"/>
</dbReference>
<evidence type="ECO:0000313" key="2">
    <source>
        <dbReference type="Proteomes" id="UP000031167"/>
    </source>
</evidence>
<evidence type="ECO:0000313" key="1">
    <source>
        <dbReference type="EMBL" id="KIC62717.1"/>
    </source>
</evidence>
<proteinExistence type="predicted"/>
<protein>
    <submittedName>
        <fullName evidence="1">Uncharacterized protein</fullName>
    </submittedName>
</protein>
<accession>A0A0B4D267</accession>